<keyword evidence="10 11" id="KW-0472">Membrane</keyword>
<protein>
    <recommendedName>
        <fullName evidence="3">histidine kinase</fullName>
        <ecNumber evidence="3">2.7.13.3</ecNumber>
    </recommendedName>
</protein>
<evidence type="ECO:0000256" key="5">
    <source>
        <dbReference type="ARBA" id="ARBA00022679"/>
    </source>
</evidence>
<evidence type="ECO:0000256" key="11">
    <source>
        <dbReference type="SAM" id="Phobius"/>
    </source>
</evidence>
<dbReference type="PANTHER" id="PTHR45436:SF5">
    <property type="entry name" value="SENSOR HISTIDINE KINASE TRCS"/>
    <property type="match status" value="1"/>
</dbReference>
<comment type="catalytic activity">
    <reaction evidence="1">
        <text>ATP + protein L-histidine = ADP + protein N-phospho-L-histidine.</text>
        <dbReference type="EC" id="2.7.13.3"/>
    </reaction>
</comment>
<reference evidence="15" key="1">
    <citation type="journal article" date="2019" name="Int. J. Syst. Evol. Microbiol.">
        <title>The Global Catalogue of Microorganisms (GCM) 10K type strain sequencing project: providing services to taxonomists for standard genome sequencing and annotation.</title>
        <authorList>
            <consortium name="The Broad Institute Genomics Platform"/>
            <consortium name="The Broad Institute Genome Sequencing Center for Infectious Disease"/>
            <person name="Wu L."/>
            <person name="Ma J."/>
        </authorList>
    </citation>
    <scope>NUCLEOTIDE SEQUENCE [LARGE SCALE GENOMIC DNA]</scope>
    <source>
        <strain evidence="15">CGMCC 1.15180</strain>
    </source>
</reference>
<dbReference type="InterPro" id="IPR003594">
    <property type="entry name" value="HATPase_dom"/>
</dbReference>
<dbReference type="EC" id="2.7.13.3" evidence="3"/>
<evidence type="ECO:0000256" key="1">
    <source>
        <dbReference type="ARBA" id="ARBA00000085"/>
    </source>
</evidence>
<dbReference type="InterPro" id="IPR005467">
    <property type="entry name" value="His_kinase_dom"/>
</dbReference>
<keyword evidence="8 11" id="KW-1133">Transmembrane helix</keyword>
<keyword evidence="14" id="KW-0547">Nucleotide-binding</keyword>
<dbReference type="InterPro" id="IPR004358">
    <property type="entry name" value="Sig_transdc_His_kin-like_C"/>
</dbReference>
<organism evidence="14 15">
    <name type="scientific">Belliella marina</name>
    <dbReference type="NCBI Taxonomy" id="1644146"/>
    <lineage>
        <taxon>Bacteria</taxon>
        <taxon>Pseudomonadati</taxon>
        <taxon>Bacteroidota</taxon>
        <taxon>Cytophagia</taxon>
        <taxon>Cytophagales</taxon>
        <taxon>Cyclobacteriaceae</taxon>
        <taxon>Belliella</taxon>
    </lineage>
</organism>
<dbReference type="Gene3D" id="1.10.287.130">
    <property type="match status" value="1"/>
</dbReference>
<evidence type="ECO:0000313" key="15">
    <source>
        <dbReference type="Proteomes" id="UP001597361"/>
    </source>
</evidence>
<keyword evidence="9" id="KW-0902">Two-component regulatory system</keyword>
<accession>A0ABW4VI04</accession>
<dbReference type="InterPro" id="IPR003661">
    <property type="entry name" value="HisK_dim/P_dom"/>
</dbReference>
<dbReference type="Gene3D" id="3.30.565.10">
    <property type="entry name" value="Histidine kinase-like ATPase, C-terminal domain"/>
    <property type="match status" value="1"/>
</dbReference>
<evidence type="ECO:0000256" key="8">
    <source>
        <dbReference type="ARBA" id="ARBA00022989"/>
    </source>
</evidence>
<keyword evidence="5" id="KW-0808">Transferase</keyword>
<dbReference type="SMART" id="SM00388">
    <property type="entry name" value="HisKA"/>
    <property type="match status" value="1"/>
</dbReference>
<keyword evidence="15" id="KW-1185">Reference proteome</keyword>
<dbReference type="InterPro" id="IPR036890">
    <property type="entry name" value="HATPase_C_sf"/>
</dbReference>
<dbReference type="RefSeq" id="WP_376884302.1">
    <property type="nucleotide sequence ID" value="NZ_JBHUHR010000015.1"/>
</dbReference>
<dbReference type="Pfam" id="PF00512">
    <property type="entry name" value="HisKA"/>
    <property type="match status" value="1"/>
</dbReference>
<dbReference type="CDD" id="cd00082">
    <property type="entry name" value="HisKA"/>
    <property type="match status" value="1"/>
</dbReference>
<dbReference type="SUPFAM" id="SSF47384">
    <property type="entry name" value="Homodimeric domain of signal transducing histidine kinase"/>
    <property type="match status" value="1"/>
</dbReference>
<dbReference type="Proteomes" id="UP001597361">
    <property type="component" value="Unassembled WGS sequence"/>
</dbReference>
<dbReference type="PROSITE" id="PS50885">
    <property type="entry name" value="HAMP"/>
    <property type="match status" value="1"/>
</dbReference>
<comment type="caution">
    <text evidence="14">The sequence shown here is derived from an EMBL/GenBank/DDBJ whole genome shotgun (WGS) entry which is preliminary data.</text>
</comment>
<feature type="domain" description="HAMP" evidence="13">
    <location>
        <begin position="178"/>
        <end position="229"/>
    </location>
</feature>
<dbReference type="Pfam" id="PF00672">
    <property type="entry name" value="HAMP"/>
    <property type="match status" value="1"/>
</dbReference>
<evidence type="ECO:0000256" key="10">
    <source>
        <dbReference type="ARBA" id="ARBA00023136"/>
    </source>
</evidence>
<evidence type="ECO:0000256" key="4">
    <source>
        <dbReference type="ARBA" id="ARBA00022553"/>
    </source>
</evidence>
<dbReference type="EMBL" id="JBHUHR010000015">
    <property type="protein sequence ID" value="MFD2034294.1"/>
    <property type="molecule type" value="Genomic_DNA"/>
</dbReference>
<evidence type="ECO:0000256" key="3">
    <source>
        <dbReference type="ARBA" id="ARBA00012438"/>
    </source>
</evidence>
<feature type="domain" description="Histidine kinase" evidence="12">
    <location>
        <begin position="237"/>
        <end position="449"/>
    </location>
</feature>
<dbReference type="CDD" id="cd06225">
    <property type="entry name" value="HAMP"/>
    <property type="match status" value="1"/>
</dbReference>
<dbReference type="SUPFAM" id="SSF55874">
    <property type="entry name" value="ATPase domain of HSP90 chaperone/DNA topoisomerase II/histidine kinase"/>
    <property type="match status" value="1"/>
</dbReference>
<evidence type="ECO:0000259" key="12">
    <source>
        <dbReference type="PROSITE" id="PS50109"/>
    </source>
</evidence>
<keyword evidence="14" id="KW-0067">ATP-binding</keyword>
<dbReference type="PROSITE" id="PS50109">
    <property type="entry name" value="HIS_KIN"/>
    <property type="match status" value="1"/>
</dbReference>
<dbReference type="GO" id="GO:0005524">
    <property type="term" value="F:ATP binding"/>
    <property type="evidence" value="ECO:0007669"/>
    <property type="project" value="UniProtKB-KW"/>
</dbReference>
<dbReference type="Gene3D" id="6.10.340.10">
    <property type="match status" value="1"/>
</dbReference>
<dbReference type="PANTHER" id="PTHR45436">
    <property type="entry name" value="SENSOR HISTIDINE KINASE YKOH"/>
    <property type="match status" value="1"/>
</dbReference>
<keyword evidence="6 11" id="KW-0812">Transmembrane</keyword>
<dbReference type="InterPro" id="IPR050428">
    <property type="entry name" value="TCS_sensor_his_kinase"/>
</dbReference>
<evidence type="ECO:0000313" key="14">
    <source>
        <dbReference type="EMBL" id="MFD2034294.1"/>
    </source>
</evidence>
<name>A0ABW4VI04_9BACT</name>
<dbReference type="SUPFAM" id="SSF158472">
    <property type="entry name" value="HAMP domain-like"/>
    <property type="match status" value="1"/>
</dbReference>
<evidence type="ECO:0000256" key="7">
    <source>
        <dbReference type="ARBA" id="ARBA00022777"/>
    </source>
</evidence>
<sequence length="449" mass="50661">MNIQQRITFLFTAVSAGILALFMAVVYFSASQNRANEFYNILEKEAITKANLLLETQLDAETLQTIYKNNREILYEVEAAIYDDNMSLIYHDAVSIDFVKETPEMLAEILKKGKIQFVQKEWQVVGIVYNFDGKPFIVTAAAFDGYGFSKLKNLQTTMLLAFFSGLLLIFVTGKYFSKRSLIPLSKMSDEAKKISASNLDLRLKEGNDEIGLLATTFNAMLKRLESSFESQKQFVSYLAHEFRTPLAIIIGEIELSLSKERSVADYKTTLQTILDDSKKIAKLSENFLDLAKAGYDKSEVKFKAVRLDECLIEASHKLQKNHPDFRVEMDVPEGLEEEMITIQGNEYLLSAAFKNLIENACKFSENKYCLIKICSKNSRPTLTFTDQGIGIPEADLPKIFSPFFRGNNTLFAEGSGIGLFLVEKIILLHNGKTHVSSEIEKGTTVTLEF</sequence>
<keyword evidence="4" id="KW-0597">Phosphoprotein</keyword>
<comment type="subcellular location">
    <subcellularLocation>
        <location evidence="2">Membrane</location>
    </subcellularLocation>
</comment>
<dbReference type="InterPro" id="IPR036097">
    <property type="entry name" value="HisK_dim/P_sf"/>
</dbReference>
<keyword evidence="7" id="KW-0418">Kinase</keyword>
<dbReference type="PRINTS" id="PR00344">
    <property type="entry name" value="BCTRLSENSOR"/>
</dbReference>
<proteinExistence type="predicted"/>
<dbReference type="SMART" id="SM00387">
    <property type="entry name" value="HATPase_c"/>
    <property type="match status" value="1"/>
</dbReference>
<evidence type="ECO:0000256" key="9">
    <source>
        <dbReference type="ARBA" id="ARBA00023012"/>
    </source>
</evidence>
<evidence type="ECO:0000256" key="2">
    <source>
        <dbReference type="ARBA" id="ARBA00004370"/>
    </source>
</evidence>
<evidence type="ECO:0000256" key="6">
    <source>
        <dbReference type="ARBA" id="ARBA00022692"/>
    </source>
</evidence>
<dbReference type="InterPro" id="IPR003660">
    <property type="entry name" value="HAMP_dom"/>
</dbReference>
<feature type="transmembrane region" description="Helical" evidence="11">
    <location>
        <begin position="7"/>
        <end position="30"/>
    </location>
</feature>
<gene>
    <name evidence="14" type="ORF">ACFSKL_05800</name>
</gene>
<evidence type="ECO:0000259" key="13">
    <source>
        <dbReference type="PROSITE" id="PS50885"/>
    </source>
</evidence>
<dbReference type="SMART" id="SM00304">
    <property type="entry name" value="HAMP"/>
    <property type="match status" value="1"/>
</dbReference>
<dbReference type="Pfam" id="PF02518">
    <property type="entry name" value="HATPase_c"/>
    <property type="match status" value="1"/>
</dbReference>
<feature type="transmembrane region" description="Helical" evidence="11">
    <location>
        <begin position="158"/>
        <end position="177"/>
    </location>
</feature>